<keyword evidence="2" id="KW-1185">Reference proteome</keyword>
<protein>
    <submittedName>
        <fullName evidence="1">Uncharacterized protein</fullName>
    </submittedName>
</protein>
<dbReference type="STRING" id="915059.NH26_03360"/>
<dbReference type="AlphaFoldDB" id="A0A1S1YWS0"/>
<sequence length="74" mass="8787">MIRKEEKINQLIEREVKKLKRSIKSGQIPIEVISFDIFIDNLIDDFQFDETQMDYVKTKSRELLTENSVKIKGI</sequence>
<dbReference type="Proteomes" id="UP000179797">
    <property type="component" value="Unassembled WGS sequence"/>
</dbReference>
<proteinExistence type="predicted"/>
<gene>
    <name evidence="1" type="ORF">NH26_03360</name>
</gene>
<organism evidence="1 2">
    <name type="scientific">Flammeovirga pacifica</name>
    <dbReference type="NCBI Taxonomy" id="915059"/>
    <lineage>
        <taxon>Bacteria</taxon>
        <taxon>Pseudomonadati</taxon>
        <taxon>Bacteroidota</taxon>
        <taxon>Cytophagia</taxon>
        <taxon>Cytophagales</taxon>
        <taxon>Flammeovirgaceae</taxon>
        <taxon>Flammeovirga</taxon>
    </lineage>
</organism>
<dbReference type="OrthoDB" id="981993at2"/>
<name>A0A1S1YWS0_FLAPC</name>
<dbReference type="EMBL" id="JRYR02000001">
    <property type="protein sequence ID" value="OHX65452.1"/>
    <property type="molecule type" value="Genomic_DNA"/>
</dbReference>
<evidence type="ECO:0000313" key="2">
    <source>
        <dbReference type="Proteomes" id="UP000179797"/>
    </source>
</evidence>
<accession>A0A1S1YWS0</accession>
<comment type="caution">
    <text evidence="1">The sequence shown here is derived from an EMBL/GenBank/DDBJ whole genome shotgun (WGS) entry which is preliminary data.</text>
</comment>
<reference evidence="1 2" key="1">
    <citation type="journal article" date="2012" name="Int. J. Syst. Evol. Microbiol.">
        <title>Flammeovirga pacifica sp. nov., isolated from deep-sea sediment.</title>
        <authorList>
            <person name="Xu H."/>
            <person name="Fu Y."/>
            <person name="Yang N."/>
            <person name="Ding Z."/>
            <person name="Lai Q."/>
            <person name="Zeng R."/>
        </authorList>
    </citation>
    <scope>NUCLEOTIDE SEQUENCE [LARGE SCALE GENOMIC DNA]</scope>
    <source>
        <strain evidence="2">DSM 24597 / LMG 26175 / WPAGA1</strain>
    </source>
</reference>
<dbReference type="RefSeq" id="WP_044225424.1">
    <property type="nucleotide sequence ID" value="NZ_JRYR02000001.1"/>
</dbReference>
<evidence type="ECO:0000313" key="1">
    <source>
        <dbReference type="EMBL" id="OHX65452.1"/>
    </source>
</evidence>